<dbReference type="InterPro" id="IPR025241">
    <property type="entry name" value="DUF4190"/>
</dbReference>
<evidence type="ECO:0000259" key="3">
    <source>
        <dbReference type="Pfam" id="PF13828"/>
    </source>
</evidence>
<dbReference type="AlphaFoldDB" id="A0A916X8T4"/>
<comment type="caution">
    <text evidence="4">The sequence shown here is derived from an EMBL/GenBank/DDBJ whole genome shotgun (WGS) entry which is preliminary data.</text>
</comment>
<dbReference type="Pfam" id="PF13828">
    <property type="entry name" value="DUF4190"/>
    <property type="match status" value="1"/>
</dbReference>
<dbReference type="Proteomes" id="UP000641514">
    <property type="component" value="Unassembled WGS sequence"/>
</dbReference>
<name>A0A916X8T4_9ACTN</name>
<reference evidence="4" key="2">
    <citation type="submission" date="2020-09" db="EMBL/GenBank/DDBJ databases">
        <authorList>
            <person name="Sun Q."/>
            <person name="Zhou Y."/>
        </authorList>
    </citation>
    <scope>NUCLEOTIDE SEQUENCE</scope>
    <source>
        <strain evidence="4">CGMCC 1.15478</strain>
    </source>
</reference>
<proteinExistence type="predicted"/>
<dbReference type="EMBL" id="BMJH01000001">
    <property type="protein sequence ID" value="GGC52716.1"/>
    <property type="molecule type" value="Genomic_DNA"/>
</dbReference>
<protein>
    <recommendedName>
        <fullName evidence="3">DUF4190 domain-containing protein</fullName>
    </recommendedName>
</protein>
<gene>
    <name evidence="4" type="ORF">GCM10011410_01290</name>
</gene>
<feature type="compositionally biased region" description="Polar residues" evidence="1">
    <location>
        <begin position="59"/>
        <end position="80"/>
    </location>
</feature>
<feature type="compositionally biased region" description="Pro residues" evidence="1">
    <location>
        <begin position="41"/>
        <end position="55"/>
    </location>
</feature>
<reference evidence="4" key="1">
    <citation type="journal article" date="2014" name="Int. J. Syst. Evol. Microbiol.">
        <title>Complete genome sequence of Corynebacterium casei LMG S-19264T (=DSM 44701T), isolated from a smear-ripened cheese.</title>
        <authorList>
            <consortium name="US DOE Joint Genome Institute (JGI-PGF)"/>
            <person name="Walter F."/>
            <person name="Albersmeier A."/>
            <person name="Kalinowski J."/>
            <person name="Ruckert C."/>
        </authorList>
    </citation>
    <scope>NUCLEOTIDE SEQUENCE</scope>
    <source>
        <strain evidence="4">CGMCC 1.15478</strain>
    </source>
</reference>
<organism evidence="4 5">
    <name type="scientific">Hoyosella rhizosphaerae</name>
    <dbReference type="NCBI Taxonomy" id="1755582"/>
    <lineage>
        <taxon>Bacteria</taxon>
        <taxon>Bacillati</taxon>
        <taxon>Actinomycetota</taxon>
        <taxon>Actinomycetes</taxon>
        <taxon>Mycobacteriales</taxon>
        <taxon>Hoyosellaceae</taxon>
        <taxon>Hoyosella</taxon>
    </lineage>
</organism>
<keyword evidence="2" id="KW-0472">Membrane</keyword>
<feature type="region of interest" description="Disordered" evidence="1">
    <location>
        <begin position="1"/>
        <end position="113"/>
    </location>
</feature>
<dbReference type="RefSeq" id="WP_206050438.1">
    <property type="nucleotide sequence ID" value="NZ_BMJH01000001.1"/>
</dbReference>
<keyword evidence="5" id="KW-1185">Reference proteome</keyword>
<feature type="domain" description="DUF4190" evidence="3">
    <location>
        <begin position="134"/>
        <end position="195"/>
    </location>
</feature>
<evidence type="ECO:0000313" key="5">
    <source>
        <dbReference type="Proteomes" id="UP000641514"/>
    </source>
</evidence>
<evidence type="ECO:0000256" key="2">
    <source>
        <dbReference type="SAM" id="Phobius"/>
    </source>
</evidence>
<keyword evidence="2" id="KW-0812">Transmembrane</keyword>
<accession>A0A916X8T4</accession>
<sequence length="207" mass="21783">MTTPQDPNSGDNAHDRDPSDGTGQQWPHPGGYSYPPLGGEYPPPPGAAYPPPPGGSGPNYESQPYESQPYESQPYDSQPFNPNPYHFDPNSPGAYGTPPQYGDHSPYGGRSPIPGQHQYPPYGYYGAPPPTNGMAIASLVTSLTSLVCCGLFAFVGIILGVMARKQIRQTGERGDGLAIAGIVVGSILTGLIVLYFGAFLLAIPAGF</sequence>
<feature type="compositionally biased region" description="Polar residues" evidence="1">
    <location>
        <begin position="1"/>
        <end position="11"/>
    </location>
</feature>
<feature type="compositionally biased region" description="Low complexity" evidence="1">
    <location>
        <begin position="27"/>
        <end position="40"/>
    </location>
</feature>
<evidence type="ECO:0000256" key="1">
    <source>
        <dbReference type="SAM" id="MobiDB-lite"/>
    </source>
</evidence>
<feature type="transmembrane region" description="Helical" evidence="2">
    <location>
        <begin position="139"/>
        <end position="164"/>
    </location>
</feature>
<feature type="transmembrane region" description="Helical" evidence="2">
    <location>
        <begin position="176"/>
        <end position="203"/>
    </location>
</feature>
<keyword evidence="2" id="KW-1133">Transmembrane helix</keyword>
<evidence type="ECO:0000313" key="4">
    <source>
        <dbReference type="EMBL" id="GGC52716.1"/>
    </source>
</evidence>